<geneLocation type="plasmid" evidence="1 3">
    <name>pBEU9E1</name>
</geneLocation>
<dbReference type="Proteomes" id="UP000693941">
    <property type="component" value="Plasmid pBEU9E1"/>
</dbReference>
<dbReference type="EMBL" id="CP077714">
    <property type="protein sequence ID" value="QXJ30362.1"/>
    <property type="molecule type" value="Genomic_DNA"/>
</dbReference>
<reference evidence="2" key="1">
    <citation type="journal article" date="2021" name="Environ. Microbiol.">
        <title>New insights into the diversity and evolution of the archaeal mobilome from three complete genomes of Saccharolobus shibatae.</title>
        <authorList>
            <person name="Medvedeva S."/>
            <person name="Brandt D."/>
            <person name="Cvirkaite-Krupovic V."/>
            <person name="Liu Y."/>
            <person name="Severinov K."/>
            <person name="Ishino S."/>
            <person name="Ishino Y."/>
            <person name="Prangishvili D."/>
            <person name="Kalinowski J."/>
            <person name="Krupovic M."/>
        </authorList>
    </citation>
    <scope>NUCLEOTIDE SEQUENCE</scope>
    <source>
        <strain evidence="2">BEU9</strain>
        <plasmid evidence="1">pBEU9E1</plasmid>
    </source>
</reference>
<gene>
    <name evidence="2" type="ORF">J5U21_00104</name>
    <name evidence="1" type="ORF">J5U21_p0104</name>
</gene>
<evidence type="ECO:0000313" key="1">
    <source>
        <dbReference type="EMBL" id="QXJ30362.1"/>
    </source>
</evidence>
<dbReference type="GeneID" id="65558669"/>
<name>A0A8F5GUY0_9CREN</name>
<accession>A0A8F5GUY0</accession>
<dbReference type="AlphaFoldDB" id="A0A8F5GUY0"/>
<organism evidence="2 3">
    <name type="scientific">Saccharolobus shibatae</name>
    <dbReference type="NCBI Taxonomy" id="2286"/>
    <lineage>
        <taxon>Archaea</taxon>
        <taxon>Thermoproteota</taxon>
        <taxon>Thermoprotei</taxon>
        <taxon>Sulfolobales</taxon>
        <taxon>Sulfolobaceae</taxon>
        <taxon>Saccharolobus</taxon>
    </lineage>
</organism>
<sequence>MTSNYSNLVYLHDLLESVVEHDVTFIMTLLQAYIEDEWVRKITYVSYTNKEELLPNGRRMDVFYKAKNFKKVLCLGFEIKTGNEVDEKQLREELEGLKSVKECEESFLILIAPEDPKYNIPYYFIPLSAFKQKVNDVTKIVYRFVREIEERD</sequence>
<dbReference type="EMBL" id="CP077715">
    <property type="protein sequence ID" value="QXJ30464.1"/>
    <property type="molecule type" value="Genomic_DNA"/>
</dbReference>
<protein>
    <submittedName>
        <fullName evidence="2">Uncharacterized protein</fullName>
    </submittedName>
</protein>
<evidence type="ECO:0000313" key="2">
    <source>
        <dbReference type="EMBL" id="QXJ30464.1"/>
    </source>
</evidence>
<dbReference type="RefSeq" id="WP_218260346.1">
    <property type="nucleotide sequence ID" value="NZ_CP077714.1"/>
</dbReference>
<evidence type="ECO:0000313" key="3">
    <source>
        <dbReference type="Proteomes" id="UP000693941"/>
    </source>
</evidence>
<dbReference type="Proteomes" id="UP000693941">
    <property type="component" value="Chromosome"/>
</dbReference>
<keyword evidence="1" id="KW-0614">Plasmid</keyword>
<proteinExistence type="predicted"/>